<evidence type="ECO:0000256" key="1">
    <source>
        <dbReference type="SAM" id="Phobius"/>
    </source>
</evidence>
<proteinExistence type="predicted"/>
<dbReference type="OrthoDB" id="432162at2759"/>
<accession>A0A8S1S1Q5</accession>
<reference evidence="2" key="1">
    <citation type="submission" date="2021-01" db="EMBL/GenBank/DDBJ databases">
        <authorList>
            <consortium name="Genoscope - CEA"/>
            <person name="William W."/>
        </authorList>
    </citation>
    <scope>NUCLEOTIDE SEQUENCE</scope>
</reference>
<keyword evidence="1" id="KW-1133">Transmembrane helix</keyword>
<evidence type="ECO:0000313" key="3">
    <source>
        <dbReference type="Proteomes" id="UP000683925"/>
    </source>
</evidence>
<dbReference type="OMA" id="YAINHAY"/>
<dbReference type="EMBL" id="CAJJDP010000003">
    <property type="protein sequence ID" value="CAD8133587.1"/>
    <property type="molecule type" value="Genomic_DNA"/>
</dbReference>
<protein>
    <submittedName>
        <fullName evidence="2">Uncharacterized protein</fullName>
    </submittedName>
</protein>
<gene>
    <name evidence="2" type="ORF">POCTA_138.1.T0040530</name>
</gene>
<keyword evidence="1" id="KW-0472">Membrane</keyword>
<dbReference type="PANTHER" id="PTHR11799:SF12">
    <property type="entry name" value="PARAOXONASE-RELATED"/>
    <property type="match status" value="1"/>
</dbReference>
<dbReference type="PANTHER" id="PTHR11799">
    <property type="entry name" value="PARAOXONASE"/>
    <property type="match status" value="1"/>
</dbReference>
<dbReference type="InterPro" id="IPR051288">
    <property type="entry name" value="Serum_paraoxonase/arylesterase"/>
</dbReference>
<comment type="caution">
    <text evidence="2">The sequence shown here is derived from an EMBL/GenBank/DDBJ whole genome shotgun (WGS) entry which is preliminary data.</text>
</comment>
<sequence length="386" mass="44163">MKIWILIAGAIISYLIKVIIGFFDAFKSVPIVNTYSHCQHLSTDILGPEDMQKFNSTTIIVGSGDYHKLWSLGKPVLEHLGLYAIVDSQEQAPKVVKLGIKNFPNDISLYVHGIDIREQLDGVYIYAINHAYQNGGERVEVFKILDEHLNLEYRHSIIMDDKYNGILNDLILIEDNRFLITKYMPYTDPKEGRHQITPLHLLKTVFLWVSQQRTSYIVDCKFEKEGTIIKPNCKELLDVPLTGVVLNGITWDRKNRVWAGDTIAKQLNEYEITPQGLVFKRFIDIENSIDNLEYDVDRNSLILGLIPKLHNYFSLDAFLKGINRLEKDTKFEYWGTVAEYNLTSNQLIYLAQNTELPKGVSGALISGNNLIVASWCDFTVTVCKKQ</sequence>
<keyword evidence="1" id="KW-0812">Transmembrane</keyword>
<evidence type="ECO:0000313" key="2">
    <source>
        <dbReference type="EMBL" id="CAD8133587.1"/>
    </source>
</evidence>
<keyword evidence="3" id="KW-1185">Reference proteome</keyword>
<feature type="transmembrane region" description="Helical" evidence="1">
    <location>
        <begin position="5"/>
        <end position="23"/>
    </location>
</feature>
<dbReference type="Proteomes" id="UP000683925">
    <property type="component" value="Unassembled WGS sequence"/>
</dbReference>
<dbReference type="AlphaFoldDB" id="A0A8S1S1Q5"/>
<name>A0A8S1S1Q5_PAROT</name>
<organism evidence="2 3">
    <name type="scientific">Paramecium octaurelia</name>
    <dbReference type="NCBI Taxonomy" id="43137"/>
    <lineage>
        <taxon>Eukaryota</taxon>
        <taxon>Sar</taxon>
        <taxon>Alveolata</taxon>
        <taxon>Ciliophora</taxon>
        <taxon>Intramacronucleata</taxon>
        <taxon>Oligohymenophorea</taxon>
        <taxon>Peniculida</taxon>
        <taxon>Parameciidae</taxon>
        <taxon>Paramecium</taxon>
    </lineage>
</organism>